<accession>A0AAD7HHB3</accession>
<name>A0AAD7HHB3_9AGAR</name>
<dbReference type="EMBL" id="JARKIB010000236">
    <property type="protein sequence ID" value="KAJ7720778.1"/>
    <property type="molecule type" value="Genomic_DNA"/>
</dbReference>
<sequence length="430" mass="48168">MPSDSEIGPTCHRLASFKPPSTYTRAMATTRASAESMDRQTQCKRNSLERDLVLQGRLDASPHPVLTLPNEIVSEVFVHFLPIYPETPPMIGRSSPNVLGHICKKWREIALGTPALWRGITLSLSNGKRFDQKIRLLRLWLQRSGSCLLSIHMDLDLEVDMPSRGGDADTNPAATIDLFTHAIAAHCARWEYLQLYSPTHPFPSVTGPLPFLRALTMGSVKPLVNGTPNADSLTQALHAAPLLRDVAVVFWREHCISLYPWSQLTAFTAHSVLPHLCADILACAYNLTYCSMFVYARSADEVIQTSQNVTHRNLSSLILRGYLPRHMSWQFLDIFTLPPLCKFEIEETLLQGDPIGRLKLFLSRSRCSLQGLYLNRTTVDVESYRVALPTVGPIINGETDPVNPWAVPRDEENESRRIADGDNTQMQMQA</sequence>
<protein>
    <recommendedName>
        <fullName evidence="4">F-box domain-containing protein</fullName>
    </recommendedName>
</protein>
<keyword evidence="3" id="KW-1185">Reference proteome</keyword>
<proteinExistence type="predicted"/>
<organism evidence="2 3">
    <name type="scientific">Mycena metata</name>
    <dbReference type="NCBI Taxonomy" id="1033252"/>
    <lineage>
        <taxon>Eukaryota</taxon>
        <taxon>Fungi</taxon>
        <taxon>Dikarya</taxon>
        <taxon>Basidiomycota</taxon>
        <taxon>Agaricomycotina</taxon>
        <taxon>Agaricomycetes</taxon>
        <taxon>Agaricomycetidae</taxon>
        <taxon>Agaricales</taxon>
        <taxon>Marasmiineae</taxon>
        <taxon>Mycenaceae</taxon>
        <taxon>Mycena</taxon>
    </lineage>
</organism>
<evidence type="ECO:0000256" key="1">
    <source>
        <dbReference type="SAM" id="MobiDB-lite"/>
    </source>
</evidence>
<dbReference type="Proteomes" id="UP001215598">
    <property type="component" value="Unassembled WGS sequence"/>
</dbReference>
<feature type="region of interest" description="Disordered" evidence="1">
    <location>
        <begin position="405"/>
        <end position="430"/>
    </location>
</feature>
<feature type="compositionally biased region" description="Basic and acidic residues" evidence="1">
    <location>
        <begin position="408"/>
        <end position="420"/>
    </location>
</feature>
<dbReference type="AlphaFoldDB" id="A0AAD7HHB3"/>
<comment type="caution">
    <text evidence="2">The sequence shown here is derived from an EMBL/GenBank/DDBJ whole genome shotgun (WGS) entry which is preliminary data.</text>
</comment>
<evidence type="ECO:0008006" key="4">
    <source>
        <dbReference type="Google" id="ProtNLM"/>
    </source>
</evidence>
<reference evidence="2" key="1">
    <citation type="submission" date="2023-03" db="EMBL/GenBank/DDBJ databases">
        <title>Massive genome expansion in bonnet fungi (Mycena s.s.) driven by repeated elements and novel gene families across ecological guilds.</title>
        <authorList>
            <consortium name="Lawrence Berkeley National Laboratory"/>
            <person name="Harder C.B."/>
            <person name="Miyauchi S."/>
            <person name="Viragh M."/>
            <person name="Kuo A."/>
            <person name="Thoen E."/>
            <person name="Andreopoulos B."/>
            <person name="Lu D."/>
            <person name="Skrede I."/>
            <person name="Drula E."/>
            <person name="Henrissat B."/>
            <person name="Morin E."/>
            <person name="Kohler A."/>
            <person name="Barry K."/>
            <person name="LaButti K."/>
            <person name="Morin E."/>
            <person name="Salamov A."/>
            <person name="Lipzen A."/>
            <person name="Mereny Z."/>
            <person name="Hegedus B."/>
            <person name="Baldrian P."/>
            <person name="Stursova M."/>
            <person name="Weitz H."/>
            <person name="Taylor A."/>
            <person name="Grigoriev I.V."/>
            <person name="Nagy L.G."/>
            <person name="Martin F."/>
            <person name="Kauserud H."/>
        </authorList>
    </citation>
    <scope>NUCLEOTIDE SEQUENCE</scope>
    <source>
        <strain evidence="2">CBHHK182m</strain>
    </source>
</reference>
<gene>
    <name evidence="2" type="ORF">B0H16DRAFT_1699856</name>
</gene>
<evidence type="ECO:0000313" key="3">
    <source>
        <dbReference type="Proteomes" id="UP001215598"/>
    </source>
</evidence>
<evidence type="ECO:0000313" key="2">
    <source>
        <dbReference type="EMBL" id="KAJ7720778.1"/>
    </source>
</evidence>